<proteinExistence type="predicted"/>
<keyword evidence="2" id="KW-0964">Secreted</keyword>
<evidence type="ECO:0000256" key="1">
    <source>
        <dbReference type="ARBA" id="ARBA00004613"/>
    </source>
</evidence>
<comment type="subcellular location">
    <subcellularLocation>
        <location evidence="1">Secreted</location>
    </subcellularLocation>
</comment>
<organism evidence="5 6">
    <name type="scientific">Clostridium brassicae</name>
    <dbReference type="NCBI Taxonomy" id="2999072"/>
    <lineage>
        <taxon>Bacteria</taxon>
        <taxon>Bacillati</taxon>
        <taxon>Bacillota</taxon>
        <taxon>Clostridia</taxon>
        <taxon>Eubacteriales</taxon>
        <taxon>Clostridiaceae</taxon>
        <taxon>Clostridium</taxon>
    </lineage>
</organism>
<keyword evidence="6" id="KW-1185">Reference proteome</keyword>
<evidence type="ECO:0000256" key="2">
    <source>
        <dbReference type="ARBA" id="ARBA00022525"/>
    </source>
</evidence>
<dbReference type="InterPro" id="IPR027797">
    <property type="entry name" value="PT-TG_dom"/>
</dbReference>
<evidence type="ECO:0000256" key="3">
    <source>
        <dbReference type="SAM" id="Coils"/>
    </source>
</evidence>
<dbReference type="EMBL" id="JAPQFJ010000001">
    <property type="protein sequence ID" value="MCY6957198.1"/>
    <property type="molecule type" value="Genomic_DNA"/>
</dbReference>
<gene>
    <name evidence="5" type="ORF">OW729_01120</name>
</gene>
<evidence type="ECO:0000313" key="6">
    <source>
        <dbReference type="Proteomes" id="UP001144612"/>
    </source>
</evidence>
<dbReference type="RefSeq" id="WP_268059555.1">
    <property type="nucleotide sequence ID" value="NZ_JAPQFJ010000001.1"/>
</dbReference>
<name>A0ABT4D693_9CLOT</name>
<accession>A0ABT4D693</accession>
<protein>
    <submittedName>
        <fullName evidence="5">Pre-toxin TG domain-containing protein</fullName>
    </submittedName>
</protein>
<dbReference type="Pfam" id="PF14449">
    <property type="entry name" value="PT-TG"/>
    <property type="match status" value="1"/>
</dbReference>
<evidence type="ECO:0000313" key="5">
    <source>
        <dbReference type="EMBL" id="MCY6957198.1"/>
    </source>
</evidence>
<evidence type="ECO:0000259" key="4">
    <source>
        <dbReference type="Pfam" id="PF14449"/>
    </source>
</evidence>
<comment type="caution">
    <text evidence="5">The sequence shown here is derived from an EMBL/GenBank/DDBJ whole genome shotgun (WGS) entry which is preliminary data.</text>
</comment>
<sequence length="497" mass="55331">MRNYILDSDLLSKKTTDAYSILYYMTTFLNNIEETSRQAFEEINSHDELGNEDYISIKSNIQHIKEYMDKYKVFGVVTSGAGQNSSLGYYYNKSTIYESSTVGYSSNDGFIGEYQREVDDKFYNAQVKTIQKLRDSKLQDIRVDNNVGIKGERPLSLFAMQTKVSDGIDKEKIGLEDLFGFGRILIAMHKEYEDMKSQIDEYNKSLPEYSSEKSSKFLPDFISKFIFDAEIDKEKINSYDDYINKMVRLSDFDYETDDERTLSIGANFIPIIGQYKMAAEIIEGKDLVSGRHYSIGEQLFAVGTVGAVSLLGKIYKGVKAGRAIGVEETTGKVSEETVFAMNGVGKTSGIENLAKNITKKIIGNEEGIAKGAGNPEIFNKKITIDSVKNNLDMFKGKSAYEIAEAMRKSGYDVVVEKSKRSRSGAVVVRVNNASESGGRNIQMLQVSPGGGRHGELPYIKISTTSSEVGKIKIVNGTEEFYKASGEKNVTVIFTGGN</sequence>
<reference evidence="5" key="1">
    <citation type="submission" date="2022-12" db="EMBL/GenBank/DDBJ databases">
        <title>Clostridium sp. nov., isolated from industrial wastewater.</title>
        <authorList>
            <person name="Jiayan W."/>
        </authorList>
    </citation>
    <scope>NUCLEOTIDE SEQUENCE</scope>
    <source>
        <strain evidence="5">ZC22-4</strain>
    </source>
</reference>
<dbReference type="Proteomes" id="UP001144612">
    <property type="component" value="Unassembled WGS sequence"/>
</dbReference>
<keyword evidence="3" id="KW-0175">Coiled coil</keyword>
<feature type="domain" description="Pre-toxin TG" evidence="4">
    <location>
        <begin position="259"/>
        <end position="319"/>
    </location>
</feature>
<feature type="coiled-coil region" evidence="3">
    <location>
        <begin position="185"/>
        <end position="212"/>
    </location>
</feature>